<reference evidence="2 3" key="1">
    <citation type="journal article" date="2019" name="Sci. Rep.">
        <title>A high-quality genome of Eragrostis curvula grass provides insights into Poaceae evolution and supports new strategies to enhance forage quality.</title>
        <authorList>
            <person name="Carballo J."/>
            <person name="Santos B.A.C.M."/>
            <person name="Zappacosta D."/>
            <person name="Garbus I."/>
            <person name="Selva J.P."/>
            <person name="Gallo C.A."/>
            <person name="Diaz A."/>
            <person name="Albertini E."/>
            <person name="Caccamo M."/>
            <person name="Echenique V."/>
        </authorList>
    </citation>
    <scope>NUCLEOTIDE SEQUENCE [LARGE SCALE GENOMIC DNA]</scope>
    <source>
        <strain evidence="3">cv. Victoria</strain>
        <tissue evidence="2">Leaf</tissue>
    </source>
</reference>
<comment type="caution">
    <text evidence="2">The sequence shown here is derived from an EMBL/GenBank/DDBJ whole genome shotgun (WGS) entry which is preliminary data.</text>
</comment>
<gene>
    <name evidence="2" type="ORF">EJB05_34265</name>
</gene>
<dbReference type="EMBL" id="RWGY01000029">
    <property type="protein sequence ID" value="TVU18186.1"/>
    <property type="molecule type" value="Genomic_DNA"/>
</dbReference>
<dbReference type="AlphaFoldDB" id="A0A5J9U3J1"/>
<keyword evidence="3" id="KW-1185">Reference proteome</keyword>
<sequence>MNSPVTDLTSRSHASLVSPASSQGSSAIWTSREAQTEGQQQIERMYGPHCHLPISGSEAKPIAEKPHYKEDRCQVLYRPAMALRSYSSYRCGILEANKSTQVLIKSVHGHPLLPA</sequence>
<evidence type="ECO:0000313" key="2">
    <source>
        <dbReference type="EMBL" id="TVU18186.1"/>
    </source>
</evidence>
<accession>A0A5J9U3J1</accession>
<evidence type="ECO:0000313" key="3">
    <source>
        <dbReference type="Proteomes" id="UP000324897"/>
    </source>
</evidence>
<feature type="compositionally biased region" description="Polar residues" evidence="1">
    <location>
        <begin position="1"/>
        <end position="42"/>
    </location>
</feature>
<dbReference type="Proteomes" id="UP000324897">
    <property type="component" value="Chromosome 7"/>
</dbReference>
<protein>
    <submittedName>
        <fullName evidence="2">Uncharacterized protein</fullName>
    </submittedName>
</protein>
<feature type="region of interest" description="Disordered" evidence="1">
    <location>
        <begin position="1"/>
        <end position="43"/>
    </location>
</feature>
<evidence type="ECO:0000256" key="1">
    <source>
        <dbReference type="SAM" id="MobiDB-lite"/>
    </source>
</evidence>
<organism evidence="2 3">
    <name type="scientific">Eragrostis curvula</name>
    <name type="common">weeping love grass</name>
    <dbReference type="NCBI Taxonomy" id="38414"/>
    <lineage>
        <taxon>Eukaryota</taxon>
        <taxon>Viridiplantae</taxon>
        <taxon>Streptophyta</taxon>
        <taxon>Embryophyta</taxon>
        <taxon>Tracheophyta</taxon>
        <taxon>Spermatophyta</taxon>
        <taxon>Magnoliopsida</taxon>
        <taxon>Liliopsida</taxon>
        <taxon>Poales</taxon>
        <taxon>Poaceae</taxon>
        <taxon>PACMAD clade</taxon>
        <taxon>Chloridoideae</taxon>
        <taxon>Eragrostideae</taxon>
        <taxon>Eragrostidinae</taxon>
        <taxon>Eragrostis</taxon>
    </lineage>
</organism>
<name>A0A5J9U3J1_9POAL</name>
<proteinExistence type="predicted"/>
<dbReference type="Gramene" id="TVU18186">
    <property type="protein sequence ID" value="TVU18186"/>
    <property type="gene ID" value="EJB05_34265"/>
</dbReference>